<reference evidence="3" key="1">
    <citation type="submission" date="2016-10" db="EMBL/GenBank/DDBJ databases">
        <authorList>
            <person name="Varghese N."/>
            <person name="Submissions S."/>
        </authorList>
    </citation>
    <scope>NUCLEOTIDE SEQUENCE [LARGE SCALE GENOMIC DNA]</scope>
    <source>
        <strain evidence="3">DSM 8344</strain>
    </source>
</reference>
<evidence type="ECO:0000256" key="1">
    <source>
        <dbReference type="SAM" id="Phobius"/>
    </source>
</evidence>
<gene>
    <name evidence="2" type="ORF">SAMN05443529_10524</name>
</gene>
<name>A0A1G7W495_9FIRM</name>
<feature type="transmembrane region" description="Helical" evidence="1">
    <location>
        <begin position="12"/>
        <end position="34"/>
    </location>
</feature>
<evidence type="ECO:0000313" key="3">
    <source>
        <dbReference type="Proteomes" id="UP000198656"/>
    </source>
</evidence>
<evidence type="ECO:0000313" key="2">
    <source>
        <dbReference type="EMBL" id="SDG66822.1"/>
    </source>
</evidence>
<accession>A0A1G7W495</accession>
<organism evidence="2 3">
    <name type="scientific">Desulfosporosinus hippei DSM 8344</name>
    <dbReference type="NCBI Taxonomy" id="1121419"/>
    <lineage>
        <taxon>Bacteria</taxon>
        <taxon>Bacillati</taxon>
        <taxon>Bacillota</taxon>
        <taxon>Clostridia</taxon>
        <taxon>Eubacteriales</taxon>
        <taxon>Desulfitobacteriaceae</taxon>
        <taxon>Desulfosporosinus</taxon>
    </lineage>
</organism>
<dbReference type="STRING" id="1121419.SAMN05443529_10524"/>
<dbReference type="OrthoDB" id="9816138at2"/>
<dbReference type="RefSeq" id="WP_092331116.1">
    <property type="nucleotide sequence ID" value="NZ_FNCP01000005.1"/>
</dbReference>
<keyword evidence="3" id="KW-1185">Reference proteome</keyword>
<dbReference type="Proteomes" id="UP000198656">
    <property type="component" value="Unassembled WGS sequence"/>
</dbReference>
<sequence length="266" mass="29752">MLGRLMKYEVKATGRIFLPLFLALLIFATITRFLSSIGPEAWDTPAVISMVIYGIIMVGMFVMTFIMMIQRFYKNLLSDEGYLMLTLPVKPWQHIVSKLLVSMLWIAASIITTFISSLVIALKKGDLTKGFAEFSALYHRAIQELGSSVYILSFEIIIWLLISLASGILIIYASIALGHLFNRHKMLASFGAFIVLSTLTQIFFTFLGMIPGATYLPNLHISANDIIGMKRIAHLAMFGGIIFNALLCSAYFAITNFILSKRLNLE</sequence>
<dbReference type="AlphaFoldDB" id="A0A1G7W495"/>
<keyword evidence="1" id="KW-0472">Membrane</keyword>
<feature type="transmembrane region" description="Helical" evidence="1">
    <location>
        <begin position="46"/>
        <end position="69"/>
    </location>
</feature>
<feature type="transmembrane region" description="Helical" evidence="1">
    <location>
        <begin position="232"/>
        <end position="254"/>
    </location>
</feature>
<proteinExistence type="predicted"/>
<keyword evidence="1" id="KW-1133">Transmembrane helix</keyword>
<feature type="transmembrane region" description="Helical" evidence="1">
    <location>
        <begin position="156"/>
        <end position="178"/>
    </location>
</feature>
<feature type="transmembrane region" description="Helical" evidence="1">
    <location>
        <begin position="99"/>
        <end position="122"/>
    </location>
</feature>
<keyword evidence="1" id="KW-0812">Transmembrane</keyword>
<feature type="transmembrane region" description="Helical" evidence="1">
    <location>
        <begin position="190"/>
        <end position="212"/>
    </location>
</feature>
<protein>
    <submittedName>
        <fullName evidence="2">Uncharacterized protein</fullName>
    </submittedName>
</protein>
<dbReference type="EMBL" id="FNCP01000005">
    <property type="protein sequence ID" value="SDG66822.1"/>
    <property type="molecule type" value="Genomic_DNA"/>
</dbReference>